<gene>
    <name evidence="9" type="ORF">BD289DRAFT_370742</name>
</gene>
<keyword evidence="3" id="KW-0813">Transport</keyword>
<dbReference type="PANTHER" id="PTHR11360:SF224">
    <property type="entry name" value="MAJOR FACILITATOR SUPERFAMILY (MFS) PROFILE DOMAIN-CONTAINING PROTEIN-RELATED"/>
    <property type="match status" value="1"/>
</dbReference>
<evidence type="ECO:0000256" key="6">
    <source>
        <dbReference type="ARBA" id="ARBA00023136"/>
    </source>
</evidence>
<dbReference type="Proteomes" id="UP000241462">
    <property type="component" value="Unassembled WGS sequence"/>
</dbReference>
<dbReference type="InterPro" id="IPR020846">
    <property type="entry name" value="MFS_dom"/>
</dbReference>
<evidence type="ECO:0000256" key="5">
    <source>
        <dbReference type="ARBA" id="ARBA00022989"/>
    </source>
</evidence>
<dbReference type="SUPFAM" id="SSF103473">
    <property type="entry name" value="MFS general substrate transporter"/>
    <property type="match status" value="1"/>
</dbReference>
<feature type="transmembrane region" description="Helical" evidence="7">
    <location>
        <begin position="352"/>
        <end position="371"/>
    </location>
</feature>
<dbReference type="InterPro" id="IPR036259">
    <property type="entry name" value="MFS_trans_sf"/>
</dbReference>
<evidence type="ECO:0000256" key="4">
    <source>
        <dbReference type="ARBA" id="ARBA00022692"/>
    </source>
</evidence>
<feature type="domain" description="Major facilitator superfamily (MFS) profile" evidence="8">
    <location>
        <begin position="1"/>
        <end position="404"/>
    </location>
</feature>
<feature type="transmembrane region" description="Helical" evidence="7">
    <location>
        <begin position="377"/>
        <end position="399"/>
    </location>
</feature>
<feature type="transmembrane region" description="Helical" evidence="7">
    <location>
        <begin position="286"/>
        <end position="307"/>
    </location>
</feature>
<sequence length="412" mass="44423">MDLQRLNDLPDGGHRAWLAVFGSWCCNVIISGWLNALGVFQNYYSTVLFPNLPESTVAIIPSLVDFIIFAGGPVFGLMYDKYGPRLLLAIGGSLHVIGILAASVASNHFYALVLSQGICDKGSALGASMMLYPAISSISTWFTNRRALALGLTSTGGSIGGIMFPLMFESLEPVVGFAWTMRACALVIFVLAVIANLTISSRITPVKRHIHVKEYTRPFKSSTYRLLSLSALMYFGLFLPITYIILQARQEGISEYLAGKLVVIINAASLIGRTLPAWAADHIGRFNTAIIFGFLSMLTVWAFWIPLHNSSGGIIAFSVLYGIFSGAVIALTPALVSQISEVHEIGTRTGTFYGLLGLVTLTSTLSSGAIVDDMDGNFLGLKIFCGASIAVGTLFLVWARVSMRGWNLRAIA</sequence>
<feature type="transmembrane region" description="Helical" evidence="7">
    <location>
        <begin position="122"/>
        <end position="142"/>
    </location>
</feature>
<dbReference type="Pfam" id="PF07690">
    <property type="entry name" value="MFS_1"/>
    <property type="match status" value="1"/>
</dbReference>
<keyword evidence="10" id="KW-1185">Reference proteome</keyword>
<feature type="transmembrane region" description="Helical" evidence="7">
    <location>
        <begin position="313"/>
        <end position="331"/>
    </location>
</feature>
<dbReference type="PROSITE" id="PS50850">
    <property type="entry name" value="MFS"/>
    <property type="match status" value="1"/>
</dbReference>
<dbReference type="Gene3D" id="1.20.1250.20">
    <property type="entry name" value="MFS general substrate transporter like domains"/>
    <property type="match status" value="2"/>
</dbReference>
<accession>A0A2T3A4P9</accession>
<feature type="transmembrane region" description="Helical" evidence="7">
    <location>
        <begin position="16"/>
        <end position="36"/>
    </location>
</feature>
<dbReference type="InterPro" id="IPR050327">
    <property type="entry name" value="Proton-linked_MCT"/>
</dbReference>
<evidence type="ECO:0000256" key="7">
    <source>
        <dbReference type="SAM" id="Phobius"/>
    </source>
</evidence>
<proteinExistence type="inferred from homology"/>
<dbReference type="InterPro" id="IPR011701">
    <property type="entry name" value="MFS"/>
</dbReference>
<evidence type="ECO:0000256" key="1">
    <source>
        <dbReference type="ARBA" id="ARBA00004141"/>
    </source>
</evidence>
<comment type="subcellular location">
    <subcellularLocation>
        <location evidence="1">Membrane</location>
        <topology evidence="1">Multi-pass membrane protein</topology>
    </subcellularLocation>
</comment>
<evidence type="ECO:0000313" key="10">
    <source>
        <dbReference type="Proteomes" id="UP000241462"/>
    </source>
</evidence>
<keyword evidence="5 7" id="KW-1133">Transmembrane helix</keyword>
<organism evidence="9 10">
    <name type="scientific">Coniella lustricola</name>
    <dbReference type="NCBI Taxonomy" id="2025994"/>
    <lineage>
        <taxon>Eukaryota</taxon>
        <taxon>Fungi</taxon>
        <taxon>Dikarya</taxon>
        <taxon>Ascomycota</taxon>
        <taxon>Pezizomycotina</taxon>
        <taxon>Sordariomycetes</taxon>
        <taxon>Sordariomycetidae</taxon>
        <taxon>Diaporthales</taxon>
        <taxon>Schizoparmaceae</taxon>
        <taxon>Coniella</taxon>
    </lineage>
</organism>
<keyword evidence="4 7" id="KW-0812">Transmembrane</keyword>
<evidence type="ECO:0000259" key="8">
    <source>
        <dbReference type="PROSITE" id="PS50850"/>
    </source>
</evidence>
<dbReference type="AlphaFoldDB" id="A0A2T3A4P9"/>
<dbReference type="GO" id="GO:0022857">
    <property type="term" value="F:transmembrane transporter activity"/>
    <property type="evidence" value="ECO:0007669"/>
    <property type="project" value="InterPro"/>
</dbReference>
<protein>
    <submittedName>
        <fullName evidence="9">Major facilitator superfamily domain-containing protein</fullName>
    </submittedName>
</protein>
<dbReference type="InParanoid" id="A0A2T3A4P9"/>
<feature type="transmembrane region" description="Helical" evidence="7">
    <location>
        <begin position="174"/>
        <end position="199"/>
    </location>
</feature>
<feature type="transmembrane region" description="Helical" evidence="7">
    <location>
        <begin position="86"/>
        <end position="110"/>
    </location>
</feature>
<reference evidence="9 10" key="1">
    <citation type="journal article" date="2018" name="Mycol. Prog.">
        <title>Coniella lustricola, a new species from submerged detritus.</title>
        <authorList>
            <person name="Raudabaugh D.B."/>
            <person name="Iturriaga T."/>
            <person name="Carver A."/>
            <person name="Mondo S."/>
            <person name="Pangilinan J."/>
            <person name="Lipzen A."/>
            <person name="He G."/>
            <person name="Amirebrahimi M."/>
            <person name="Grigoriev I.V."/>
            <person name="Miller A.N."/>
        </authorList>
    </citation>
    <scope>NUCLEOTIDE SEQUENCE [LARGE SCALE GENOMIC DNA]</scope>
    <source>
        <strain evidence="9 10">B22-T-1</strain>
    </source>
</reference>
<feature type="transmembrane region" description="Helical" evidence="7">
    <location>
        <begin position="149"/>
        <end position="168"/>
    </location>
</feature>
<evidence type="ECO:0000256" key="3">
    <source>
        <dbReference type="ARBA" id="ARBA00022448"/>
    </source>
</evidence>
<feature type="transmembrane region" description="Helical" evidence="7">
    <location>
        <begin position="258"/>
        <end position="279"/>
    </location>
</feature>
<keyword evidence="6 7" id="KW-0472">Membrane</keyword>
<feature type="transmembrane region" description="Helical" evidence="7">
    <location>
        <begin position="56"/>
        <end position="79"/>
    </location>
</feature>
<dbReference type="OrthoDB" id="5667at2759"/>
<dbReference type="PANTHER" id="PTHR11360">
    <property type="entry name" value="MONOCARBOXYLATE TRANSPORTER"/>
    <property type="match status" value="1"/>
</dbReference>
<dbReference type="EMBL" id="KZ678470">
    <property type="protein sequence ID" value="PSR82786.1"/>
    <property type="molecule type" value="Genomic_DNA"/>
</dbReference>
<feature type="transmembrane region" description="Helical" evidence="7">
    <location>
        <begin position="226"/>
        <end position="246"/>
    </location>
</feature>
<comment type="similarity">
    <text evidence="2">Belongs to the major facilitator superfamily. Monocarboxylate porter (TC 2.A.1.13) family.</text>
</comment>
<evidence type="ECO:0000256" key="2">
    <source>
        <dbReference type="ARBA" id="ARBA00006727"/>
    </source>
</evidence>
<dbReference type="GO" id="GO:0016020">
    <property type="term" value="C:membrane"/>
    <property type="evidence" value="ECO:0007669"/>
    <property type="project" value="UniProtKB-SubCell"/>
</dbReference>
<name>A0A2T3A4P9_9PEZI</name>
<evidence type="ECO:0000313" key="9">
    <source>
        <dbReference type="EMBL" id="PSR82786.1"/>
    </source>
</evidence>